<evidence type="ECO:0000313" key="1">
    <source>
        <dbReference type="EMBL" id="OAA33860.1"/>
    </source>
</evidence>
<reference evidence="1 2" key="1">
    <citation type="journal article" date="2016" name="Genome Biol. Evol.">
        <title>Divergent and convergent evolution of fungal pathogenicity.</title>
        <authorList>
            <person name="Shang Y."/>
            <person name="Xiao G."/>
            <person name="Zheng P."/>
            <person name="Cen K."/>
            <person name="Zhan S."/>
            <person name="Wang C."/>
        </authorList>
    </citation>
    <scope>NUCLEOTIDE SEQUENCE [LARGE SCALE GENOMIC DNA]</scope>
    <source>
        <strain evidence="1 2">RCEF 3172</strain>
    </source>
</reference>
<keyword evidence="1" id="KW-0489">Methyltransferase</keyword>
<comment type="caution">
    <text evidence="1">The sequence shown here is derived from an EMBL/GenBank/DDBJ whole genome shotgun (WGS) entry which is preliminary data.</text>
</comment>
<name>A0A166VNJ1_9HYPO</name>
<sequence length="100" mass="10499">MDHQPTPTSVGAMYDCFSSLLTDSLGGSIHVGYWDDPAGNQDIQDATDRLTEVAAGQLALTPGQRILDVGCGTGKPAIQIATTNDTDIPTISQLSISTDY</sequence>
<dbReference type="GO" id="GO:0032259">
    <property type="term" value="P:methylation"/>
    <property type="evidence" value="ECO:0007669"/>
    <property type="project" value="UniProtKB-KW"/>
</dbReference>
<dbReference type="OrthoDB" id="540004at2759"/>
<evidence type="ECO:0000313" key="2">
    <source>
        <dbReference type="Proteomes" id="UP000076863"/>
    </source>
</evidence>
<dbReference type="Proteomes" id="UP000076863">
    <property type="component" value="Unassembled WGS sequence"/>
</dbReference>
<organism evidence="1 2">
    <name type="scientific">Beauveria brongniartii RCEF 3172</name>
    <dbReference type="NCBI Taxonomy" id="1081107"/>
    <lineage>
        <taxon>Eukaryota</taxon>
        <taxon>Fungi</taxon>
        <taxon>Dikarya</taxon>
        <taxon>Ascomycota</taxon>
        <taxon>Pezizomycotina</taxon>
        <taxon>Sordariomycetes</taxon>
        <taxon>Hypocreomycetidae</taxon>
        <taxon>Hypocreales</taxon>
        <taxon>Cordycipitaceae</taxon>
        <taxon>Beauveria</taxon>
        <taxon>Beauveria brongniartii</taxon>
    </lineage>
</organism>
<accession>A0A166VNJ1</accession>
<proteinExistence type="predicted"/>
<dbReference type="SUPFAM" id="SSF53335">
    <property type="entry name" value="S-adenosyl-L-methionine-dependent methyltransferases"/>
    <property type="match status" value="1"/>
</dbReference>
<gene>
    <name evidence="1" type="ORF">BBO_09443</name>
</gene>
<dbReference type="InterPro" id="IPR029063">
    <property type="entry name" value="SAM-dependent_MTases_sf"/>
</dbReference>
<keyword evidence="1" id="KW-0808">Transferase</keyword>
<dbReference type="EMBL" id="AZHA01000086">
    <property type="protein sequence ID" value="OAA33860.1"/>
    <property type="molecule type" value="Genomic_DNA"/>
</dbReference>
<protein>
    <submittedName>
        <fullName evidence="1">C-27 O-methyltransferase</fullName>
    </submittedName>
</protein>
<keyword evidence="2" id="KW-1185">Reference proteome</keyword>
<dbReference type="Gene3D" id="3.40.50.150">
    <property type="entry name" value="Vaccinia Virus protein VP39"/>
    <property type="match status" value="1"/>
</dbReference>
<dbReference type="AlphaFoldDB" id="A0A166VNJ1"/>
<dbReference type="GO" id="GO:0008168">
    <property type="term" value="F:methyltransferase activity"/>
    <property type="evidence" value="ECO:0007669"/>
    <property type="project" value="UniProtKB-KW"/>
</dbReference>